<dbReference type="GO" id="GO:0016787">
    <property type="term" value="F:hydrolase activity"/>
    <property type="evidence" value="ECO:0007669"/>
    <property type="project" value="UniProtKB-KW"/>
</dbReference>
<gene>
    <name evidence="3" type="ORF">INF28_04435</name>
</gene>
<dbReference type="Gene3D" id="3.40.50.1110">
    <property type="entry name" value="SGNH hydrolase"/>
    <property type="match status" value="1"/>
</dbReference>
<dbReference type="RefSeq" id="WP_226392273.1">
    <property type="nucleotide sequence ID" value="NZ_JADCKB010000007.1"/>
</dbReference>
<feature type="signal peptide" evidence="1">
    <location>
        <begin position="1"/>
        <end position="25"/>
    </location>
</feature>
<name>A0A9D5LXI8_9FIRM</name>
<evidence type="ECO:0000313" key="3">
    <source>
        <dbReference type="EMBL" id="MBE5039708.1"/>
    </source>
</evidence>
<dbReference type="InterPro" id="IPR036514">
    <property type="entry name" value="SGNH_hydro_sf"/>
</dbReference>
<evidence type="ECO:0000259" key="2">
    <source>
        <dbReference type="Pfam" id="PF13472"/>
    </source>
</evidence>
<feature type="chain" id="PRO_5039324923" evidence="1">
    <location>
        <begin position="26"/>
        <end position="1522"/>
    </location>
</feature>
<evidence type="ECO:0000256" key="1">
    <source>
        <dbReference type="SAM" id="SignalP"/>
    </source>
</evidence>
<keyword evidence="3" id="KW-0378">Hydrolase</keyword>
<feature type="domain" description="SGNH hydrolase-type esterase" evidence="2">
    <location>
        <begin position="735"/>
        <end position="905"/>
    </location>
</feature>
<sequence>MKRFFAVFIATAMLFSMMTVIPVSAENKYTPDLSGYNGSTYWLSEGTPSYDAETGLTINKTGGSPSLSIFLGQNGKWENSYAAWYHVSYDVRMPDGPSASMGNVGTLALLNPATSQFSGFIMTPQYAKDGSDWKMTFKPDNTGAYESRAVDLSEWTTIEYWIEAAGEKSNIYISVNGEIKGPYENSYKVEALQSLGFGSTNQDPTTLQIRNVYAETKESGPELPPKENKYTPDLSGYNGSTYWLSEGTPSYDAETGLTINKTGGSPSLSIFLGQNGKWENSYAAWYHVSYDVRMPDGPSASMGNVGTLALLNPATSQFSGFIMTPQYAKDGSEWKMTFQPDNAGAYESRAVDLSEWTTIEYWIEATGEKSNIYISVNGEIKGPYENSYKVEALQSLGFGSTNQDPTTLQIRNVYAETKESGPELPPKENKYIPDLSGYNGSTYWLSEGTPSYDVENGLTINKTGGSPSLSIFLGQNGKWENSYAAWYHVSYDVRMPDGPSDSMGKVGSLALLNPEDNKFAGFILQPQYAKDGSEWKMTFQPDNAGAYESRAVDLSEWTTIEYWIEAAGEKSNLYIGVNGEIKGPYENNYKVKALQSLEFFSVNQNPTTLQIRNVYAETKDSGPAKIEVAFMDSYGGIVRTATAGQEIYVKVGNLGQASAAQGVIVKSDGTEAESFAVAVGEKVKLPSAEAASSYEIRFLSADEKVIDHVSLPVFDAMDASFGELYNKGNLNVAYLGGSITEGAGASNSNNRWSTKITQWLNTLDLGNTSFTEINAGIGGTPSTYGLLRTQRDVISKNPDVVFIEFSLNDESLSESVSARAYEGIIRQLMGMEKIPYVICVGVVANRTNPTRANLHREIAAHYGLQYIDIQEYMDSRLGDAAPGSNLERDKLYTSDNTHPNDAGYAFYTDFLKTQINCGSWNKPNASSPVRTDYYPFSGTFVNADYMEQQGAWTPYGEGDWNEANLAQNGSGLQSRNPDASLTYEFFGQVLLIGHRIGTNFGKMLVSVDGEPEQEIDLYYQTNNQPVTWYTRMDLEDTMHTVTIRPSGTKNNLSSAEDIKIDFILVSSDNEPGKPPEEKPYSKVDIVLNPNSGFDNGDNPENTWTVTDGVGTLDIKQIVGFQSPSLKIPLEGIRSNDYYRIKYSMRIPSSVIGPRFIAGALRTSTYYFTADRIEVIRPTWYGDAATIGVDNWNFYYGSWDNVTAGSSNFWLVDTTKGSGEEWADIEYVIEAETGKVQISSSASPGNVVNGTVTEYDGSRYLGIPTELFFAGLDGSAAGKEKITFQIKDISVESFAKPWMKVVETSIAEGVDDISVIDGTVPLDLKFDYKLLEGTDVTQYIKVNGGEQSFTAVLDQDLQTVHLLIQNAKEKQTYTVTVSKSIPVSPGQKNAYGAQVSGMKEDYTLTFATQKPAFDVVSVTFADGSEIKDLASYRGKDAAIKVKLQNNAAEDMPDIQVFAVLVDTDGTTVDIDRAALPAMEIGQEQNTDFTLSVPDDARTYYIEIYTWTNTQNIRPLYQKMVYPQ</sequence>
<reference evidence="3" key="1">
    <citation type="submission" date="2020-10" db="EMBL/GenBank/DDBJ databases">
        <title>ChiBAC.</title>
        <authorList>
            <person name="Zenner C."/>
            <person name="Hitch T.C.A."/>
            <person name="Clavel T."/>
        </authorList>
    </citation>
    <scope>NUCLEOTIDE SEQUENCE</scope>
    <source>
        <strain evidence="3">DSM 107454</strain>
    </source>
</reference>
<organism evidence="3 4">
    <name type="scientific">Ructibacterium gallinarum</name>
    <dbReference type="NCBI Taxonomy" id="2779355"/>
    <lineage>
        <taxon>Bacteria</taxon>
        <taxon>Bacillati</taxon>
        <taxon>Bacillota</taxon>
        <taxon>Clostridia</taxon>
        <taxon>Eubacteriales</taxon>
        <taxon>Oscillospiraceae</taxon>
        <taxon>Ructibacterium</taxon>
    </lineage>
</organism>
<dbReference type="PANTHER" id="PTHR34407:SF1">
    <property type="entry name" value="SGNH HYDROLASE-TYPE ESTERASE DOMAIN-CONTAINING PROTEIN"/>
    <property type="match status" value="1"/>
</dbReference>
<protein>
    <submittedName>
        <fullName evidence="3">SGNH/GDSL hydrolase family protein</fullName>
    </submittedName>
</protein>
<dbReference type="SUPFAM" id="SSF52266">
    <property type="entry name" value="SGNH hydrolase"/>
    <property type="match status" value="1"/>
</dbReference>
<dbReference type="EMBL" id="JADCKB010000007">
    <property type="protein sequence ID" value="MBE5039708.1"/>
    <property type="molecule type" value="Genomic_DNA"/>
</dbReference>
<dbReference type="Gene3D" id="2.60.120.260">
    <property type="entry name" value="Galactose-binding domain-like"/>
    <property type="match status" value="1"/>
</dbReference>
<dbReference type="InterPro" id="IPR013830">
    <property type="entry name" value="SGNH_hydro"/>
</dbReference>
<keyword evidence="1" id="KW-0732">Signal</keyword>
<dbReference type="Proteomes" id="UP000806542">
    <property type="component" value="Unassembled WGS sequence"/>
</dbReference>
<evidence type="ECO:0000313" key="4">
    <source>
        <dbReference type="Proteomes" id="UP000806542"/>
    </source>
</evidence>
<comment type="caution">
    <text evidence="3">The sequence shown here is derived from an EMBL/GenBank/DDBJ whole genome shotgun (WGS) entry which is preliminary data.</text>
</comment>
<dbReference type="PANTHER" id="PTHR34407">
    <property type="entry name" value="EXPRESSED PROTEIN"/>
    <property type="match status" value="1"/>
</dbReference>
<keyword evidence="4" id="KW-1185">Reference proteome</keyword>
<dbReference type="CDD" id="cd00229">
    <property type="entry name" value="SGNH_hydrolase"/>
    <property type="match status" value="1"/>
</dbReference>
<accession>A0A9D5LXI8</accession>
<dbReference type="Pfam" id="PF13472">
    <property type="entry name" value="Lipase_GDSL_2"/>
    <property type="match status" value="1"/>
</dbReference>
<proteinExistence type="predicted"/>